<proteinExistence type="predicted"/>
<name>A0A1D1UQ78_RAMVA</name>
<sequence>MSGNGVGRDSSSTEVPHTAVADSPATSKLKHKDKPTTPVKSEKKGGVHAIKQGHRA</sequence>
<feature type="region of interest" description="Disordered" evidence="1">
    <location>
        <begin position="1"/>
        <end position="56"/>
    </location>
</feature>
<reference evidence="2 3" key="1">
    <citation type="journal article" date="2016" name="Nat. Commun.">
        <title>Extremotolerant tardigrade genome and improved radiotolerance of human cultured cells by tardigrade-unique protein.</title>
        <authorList>
            <person name="Hashimoto T."/>
            <person name="Horikawa D.D."/>
            <person name="Saito Y."/>
            <person name="Kuwahara H."/>
            <person name="Kozuka-Hata H."/>
            <person name="Shin-I T."/>
            <person name="Minakuchi Y."/>
            <person name="Ohishi K."/>
            <person name="Motoyama A."/>
            <person name="Aizu T."/>
            <person name="Enomoto A."/>
            <person name="Kondo K."/>
            <person name="Tanaka S."/>
            <person name="Hara Y."/>
            <person name="Koshikawa S."/>
            <person name="Sagara H."/>
            <person name="Miura T."/>
            <person name="Yokobori S."/>
            <person name="Miyagawa K."/>
            <person name="Suzuki Y."/>
            <person name="Kubo T."/>
            <person name="Oyama M."/>
            <person name="Kohara Y."/>
            <person name="Fujiyama A."/>
            <person name="Arakawa K."/>
            <person name="Katayama T."/>
            <person name="Toyoda A."/>
            <person name="Kunieda T."/>
        </authorList>
    </citation>
    <scope>NUCLEOTIDE SEQUENCE [LARGE SCALE GENOMIC DNA]</scope>
    <source>
        <strain evidence="2 3">YOKOZUNA-1</strain>
    </source>
</reference>
<organism evidence="2 3">
    <name type="scientific">Ramazzottius varieornatus</name>
    <name type="common">Water bear</name>
    <name type="synonym">Tardigrade</name>
    <dbReference type="NCBI Taxonomy" id="947166"/>
    <lineage>
        <taxon>Eukaryota</taxon>
        <taxon>Metazoa</taxon>
        <taxon>Ecdysozoa</taxon>
        <taxon>Tardigrada</taxon>
        <taxon>Eutardigrada</taxon>
        <taxon>Parachela</taxon>
        <taxon>Hypsibioidea</taxon>
        <taxon>Ramazzottiidae</taxon>
        <taxon>Ramazzottius</taxon>
    </lineage>
</organism>
<accession>A0A1D1UQ78</accession>
<dbReference type="AlphaFoldDB" id="A0A1D1UQ78"/>
<gene>
    <name evidence="2" type="primary">RvY_03055-1</name>
    <name evidence="2" type="synonym">RvY_03055.1</name>
    <name evidence="2" type="ORF">RvY_03055</name>
</gene>
<comment type="caution">
    <text evidence="2">The sequence shown here is derived from an EMBL/GenBank/DDBJ whole genome shotgun (WGS) entry which is preliminary data.</text>
</comment>
<evidence type="ECO:0000256" key="1">
    <source>
        <dbReference type="SAM" id="MobiDB-lite"/>
    </source>
</evidence>
<keyword evidence="3" id="KW-1185">Reference proteome</keyword>
<dbReference type="Proteomes" id="UP000186922">
    <property type="component" value="Unassembled WGS sequence"/>
</dbReference>
<evidence type="ECO:0000313" key="2">
    <source>
        <dbReference type="EMBL" id="GAU90670.1"/>
    </source>
</evidence>
<evidence type="ECO:0000313" key="3">
    <source>
        <dbReference type="Proteomes" id="UP000186922"/>
    </source>
</evidence>
<protein>
    <submittedName>
        <fullName evidence="2">Uncharacterized protein</fullName>
    </submittedName>
</protein>
<dbReference type="EMBL" id="BDGG01000001">
    <property type="protein sequence ID" value="GAU90670.1"/>
    <property type="molecule type" value="Genomic_DNA"/>
</dbReference>